<dbReference type="InterPro" id="IPR000210">
    <property type="entry name" value="BTB/POZ_dom"/>
</dbReference>
<dbReference type="PROSITE" id="PS50097">
    <property type="entry name" value="BTB"/>
    <property type="match status" value="1"/>
</dbReference>
<evidence type="ECO:0000313" key="3">
    <source>
        <dbReference type="EMBL" id="KAL3093495.1"/>
    </source>
</evidence>
<feature type="domain" description="MATH" evidence="2">
    <location>
        <begin position="444"/>
        <end position="577"/>
    </location>
</feature>
<dbReference type="InterPro" id="IPR002083">
    <property type="entry name" value="MATH/TRAF_dom"/>
</dbReference>
<protein>
    <submittedName>
        <fullName evidence="3">Uncharacterized protein</fullName>
    </submittedName>
</protein>
<dbReference type="Gene3D" id="2.60.210.10">
    <property type="entry name" value="Apoptosis, Tumor Necrosis Factor Receptor Associated Protein 2, Chain A"/>
    <property type="match status" value="2"/>
</dbReference>
<organism evidence="3 4">
    <name type="scientific">Heterodera schachtii</name>
    <name type="common">Sugarbeet cyst nematode worm</name>
    <name type="synonym">Tylenchus schachtii</name>
    <dbReference type="NCBI Taxonomy" id="97005"/>
    <lineage>
        <taxon>Eukaryota</taxon>
        <taxon>Metazoa</taxon>
        <taxon>Ecdysozoa</taxon>
        <taxon>Nematoda</taxon>
        <taxon>Chromadorea</taxon>
        <taxon>Rhabditida</taxon>
        <taxon>Tylenchina</taxon>
        <taxon>Tylenchomorpha</taxon>
        <taxon>Tylenchoidea</taxon>
        <taxon>Heteroderidae</taxon>
        <taxon>Heteroderinae</taxon>
        <taxon>Heterodera</taxon>
    </lineage>
</organism>
<comment type="caution">
    <text evidence="3">The sequence shown here is derived from an EMBL/GenBank/DDBJ whole genome shotgun (WGS) entry which is preliminary data.</text>
</comment>
<dbReference type="Gene3D" id="1.25.40.420">
    <property type="match status" value="1"/>
</dbReference>
<dbReference type="PANTHER" id="PTHR45774:SF3">
    <property type="entry name" value="BTB (POZ) DOMAIN-CONTAINING 2B-RELATED"/>
    <property type="match status" value="1"/>
</dbReference>
<evidence type="ECO:0000259" key="1">
    <source>
        <dbReference type="PROSITE" id="PS50097"/>
    </source>
</evidence>
<sequence length="582" mass="66237">MPSSVELMKHLLSTGEHSDVHFLVGDAKEVLPAHQLILKSASDVFEAMFRFDAKKERPENAPANCPDVVEVTDVEAAAFKLMLSFIYTDDLSELNGDNAMAVLYAAKKYNIPDLVGRSLQIPIPELRNVFFAYAQALLFELEDFARKCLRYICQNAAQLSESEDFLQIDQKILCNLLESDRLLLSDEFEIWKIAIRWADEKCRQNGIECSSGNRRSVLGPAVFKIRFPNINEENFAKCVVPSGVLTEKEVLGVYQFNSHPFLYLRGVPGLYSLKFPSHGRIFNWNKAKGNKRGTLSMEIEKMSEFAGESVGSSRFSDSVFINGFEWKIEAEIREKTEGTNEKKCLAFLLQCDAKEGGSWNSVFSATFRIVSEKIKAENSIETFCDYVINTDNVYKFGNIITFSKLMEPSNGFYDREEDKLILTIDVTVKNEKMEKFVSNPIKSNGTISMEIEKVSEFAREIIRSERKSETVHIKGFPWKIWAQIRGENGSTDNDKWLGFYLLCAAPKEDGNWSRKCSATFRIVSQKSDVEDLKEELDEKVFNNEQPSCGFEFISFAELMDPSNAFYNREEDKVTLAIDLTCD</sequence>
<dbReference type="Proteomes" id="UP001620645">
    <property type="component" value="Unassembled WGS sequence"/>
</dbReference>
<dbReference type="InterPro" id="IPR011333">
    <property type="entry name" value="SKP1/BTB/POZ_sf"/>
</dbReference>
<dbReference type="InterPro" id="IPR011705">
    <property type="entry name" value="BACK"/>
</dbReference>
<dbReference type="Pfam" id="PF07707">
    <property type="entry name" value="BACK"/>
    <property type="match status" value="1"/>
</dbReference>
<dbReference type="SMART" id="SM00875">
    <property type="entry name" value="BACK"/>
    <property type="match status" value="1"/>
</dbReference>
<dbReference type="InterPro" id="IPR008974">
    <property type="entry name" value="TRAF-like"/>
</dbReference>
<dbReference type="EMBL" id="JBICCN010000109">
    <property type="protein sequence ID" value="KAL3093495.1"/>
    <property type="molecule type" value="Genomic_DNA"/>
</dbReference>
<dbReference type="Pfam" id="PF22486">
    <property type="entry name" value="MATH_2"/>
    <property type="match status" value="1"/>
</dbReference>
<name>A0ABD2JS80_HETSC</name>
<keyword evidence="4" id="KW-1185">Reference proteome</keyword>
<dbReference type="SUPFAM" id="SSF49599">
    <property type="entry name" value="TRAF domain-like"/>
    <property type="match status" value="2"/>
</dbReference>
<gene>
    <name evidence="3" type="ORF">niasHS_004681</name>
</gene>
<feature type="domain" description="BTB" evidence="1">
    <location>
        <begin position="18"/>
        <end position="95"/>
    </location>
</feature>
<reference evidence="3 4" key="1">
    <citation type="submission" date="2024-10" db="EMBL/GenBank/DDBJ databases">
        <authorList>
            <person name="Kim D."/>
        </authorList>
    </citation>
    <scope>NUCLEOTIDE SEQUENCE [LARGE SCALE GENOMIC DNA]</scope>
    <source>
        <strain evidence="3">Taebaek</strain>
    </source>
</reference>
<dbReference type="Gene3D" id="3.30.710.10">
    <property type="entry name" value="Potassium Channel Kv1.1, Chain A"/>
    <property type="match status" value="1"/>
</dbReference>
<dbReference type="SUPFAM" id="SSF54695">
    <property type="entry name" value="POZ domain"/>
    <property type="match status" value="1"/>
</dbReference>
<dbReference type="SMART" id="SM00225">
    <property type="entry name" value="BTB"/>
    <property type="match status" value="1"/>
</dbReference>
<accession>A0ABD2JS80</accession>
<feature type="domain" description="MATH" evidence="2">
    <location>
        <begin position="292"/>
        <end position="426"/>
    </location>
</feature>
<evidence type="ECO:0000313" key="4">
    <source>
        <dbReference type="Proteomes" id="UP001620645"/>
    </source>
</evidence>
<dbReference type="Pfam" id="PF00651">
    <property type="entry name" value="BTB"/>
    <property type="match status" value="1"/>
</dbReference>
<dbReference type="SMART" id="SM00061">
    <property type="entry name" value="MATH"/>
    <property type="match status" value="2"/>
</dbReference>
<dbReference type="AlphaFoldDB" id="A0ABD2JS80"/>
<proteinExistence type="predicted"/>
<evidence type="ECO:0000259" key="2">
    <source>
        <dbReference type="PROSITE" id="PS50144"/>
    </source>
</evidence>
<dbReference type="PANTHER" id="PTHR45774">
    <property type="entry name" value="BTB/POZ DOMAIN-CONTAINING"/>
    <property type="match status" value="1"/>
</dbReference>
<dbReference type="PROSITE" id="PS50144">
    <property type="entry name" value="MATH"/>
    <property type="match status" value="2"/>
</dbReference>